<evidence type="ECO:0000313" key="3">
    <source>
        <dbReference type="Proteomes" id="UP001189915"/>
    </source>
</evidence>
<evidence type="ECO:0000256" key="1">
    <source>
        <dbReference type="SAM" id="MobiDB-lite"/>
    </source>
</evidence>
<protein>
    <recommendedName>
        <fullName evidence="4">Lipoprotein</fullName>
    </recommendedName>
</protein>
<gene>
    <name evidence="2" type="ORF">LMG18091_04332</name>
</gene>
<sequence length="64" mass="7247">MRAVIYTAMGIWIASLAGCLWVPDGGYHDARQGGYENGQRGGYEGNRHGGYERDHEESRDHEHR</sequence>
<dbReference type="AlphaFoldDB" id="A0AAD2BF58"/>
<feature type="region of interest" description="Disordered" evidence="1">
    <location>
        <begin position="31"/>
        <end position="64"/>
    </location>
</feature>
<organism evidence="2 3">
    <name type="scientific">Ralstonia wenshanensis</name>
    <dbReference type="NCBI Taxonomy" id="2842456"/>
    <lineage>
        <taxon>Bacteria</taxon>
        <taxon>Pseudomonadati</taxon>
        <taxon>Pseudomonadota</taxon>
        <taxon>Betaproteobacteria</taxon>
        <taxon>Burkholderiales</taxon>
        <taxon>Burkholderiaceae</taxon>
        <taxon>Ralstonia</taxon>
    </lineage>
</organism>
<dbReference type="PROSITE" id="PS51257">
    <property type="entry name" value="PROKAR_LIPOPROTEIN"/>
    <property type="match status" value="1"/>
</dbReference>
<dbReference type="EMBL" id="CATWAF010000007">
    <property type="protein sequence ID" value="CAJ0705035.1"/>
    <property type="molecule type" value="Genomic_DNA"/>
</dbReference>
<accession>A0AAD2BF58</accession>
<proteinExistence type="predicted"/>
<evidence type="ECO:0000313" key="2">
    <source>
        <dbReference type="EMBL" id="CAJ0705035.1"/>
    </source>
</evidence>
<dbReference type="Proteomes" id="UP001189915">
    <property type="component" value="Unassembled WGS sequence"/>
</dbReference>
<feature type="compositionally biased region" description="Gly residues" evidence="1">
    <location>
        <begin position="35"/>
        <end position="44"/>
    </location>
</feature>
<keyword evidence="3" id="KW-1185">Reference proteome</keyword>
<reference evidence="2 3" key="1">
    <citation type="submission" date="2023-07" db="EMBL/GenBank/DDBJ databases">
        <authorList>
            <person name="Peeters C."/>
        </authorList>
    </citation>
    <scope>NUCLEOTIDE SEQUENCE [LARGE SCALE GENOMIC DNA]</scope>
    <source>
        <strain evidence="2 3">LMG 18091</strain>
    </source>
</reference>
<comment type="caution">
    <text evidence="2">The sequence shown here is derived from an EMBL/GenBank/DDBJ whole genome shotgun (WGS) entry which is preliminary data.</text>
</comment>
<evidence type="ECO:0008006" key="4">
    <source>
        <dbReference type="Google" id="ProtNLM"/>
    </source>
</evidence>
<name>A0AAD2BF58_9RALS</name>
<feature type="compositionally biased region" description="Basic and acidic residues" evidence="1">
    <location>
        <begin position="45"/>
        <end position="64"/>
    </location>
</feature>